<gene>
    <name evidence="7" type="ORF">V6N12_020460</name>
</gene>
<organism evidence="7 8">
    <name type="scientific">Hibiscus sabdariffa</name>
    <name type="common">roselle</name>
    <dbReference type="NCBI Taxonomy" id="183260"/>
    <lineage>
        <taxon>Eukaryota</taxon>
        <taxon>Viridiplantae</taxon>
        <taxon>Streptophyta</taxon>
        <taxon>Embryophyta</taxon>
        <taxon>Tracheophyta</taxon>
        <taxon>Spermatophyta</taxon>
        <taxon>Magnoliopsida</taxon>
        <taxon>eudicotyledons</taxon>
        <taxon>Gunneridae</taxon>
        <taxon>Pentapetalae</taxon>
        <taxon>rosids</taxon>
        <taxon>malvids</taxon>
        <taxon>Malvales</taxon>
        <taxon>Malvaceae</taxon>
        <taxon>Malvoideae</taxon>
        <taxon>Hibiscus</taxon>
    </lineage>
</organism>
<accession>A0ABR2CY64</accession>
<keyword evidence="8" id="KW-1185">Reference proteome</keyword>
<keyword evidence="2" id="KW-0805">Transcription regulation</keyword>
<keyword evidence="3" id="KW-0804">Transcription</keyword>
<evidence type="ECO:0000256" key="4">
    <source>
        <dbReference type="ARBA" id="ARBA00023242"/>
    </source>
</evidence>
<dbReference type="PANTHER" id="PTHR13935:SF46">
    <property type="entry name" value="TRANSCRIPTION FACTOR BHLH167-RELATED"/>
    <property type="match status" value="1"/>
</dbReference>
<evidence type="ECO:0000256" key="3">
    <source>
        <dbReference type="ARBA" id="ARBA00023163"/>
    </source>
</evidence>
<feature type="compositionally biased region" description="Polar residues" evidence="5">
    <location>
        <begin position="1"/>
        <end position="11"/>
    </location>
</feature>
<evidence type="ECO:0000259" key="6">
    <source>
        <dbReference type="PROSITE" id="PS50888"/>
    </source>
</evidence>
<name>A0ABR2CY64_9ROSI</name>
<comment type="caution">
    <text evidence="7">The sequence shown here is derived from an EMBL/GenBank/DDBJ whole genome shotgun (WGS) entry which is preliminary data.</text>
</comment>
<evidence type="ECO:0000313" key="7">
    <source>
        <dbReference type="EMBL" id="KAK8525978.1"/>
    </source>
</evidence>
<proteinExistence type="predicted"/>
<comment type="subcellular location">
    <subcellularLocation>
        <location evidence="1">Nucleus</location>
    </subcellularLocation>
</comment>
<dbReference type="InterPro" id="IPR011598">
    <property type="entry name" value="bHLH_dom"/>
</dbReference>
<feature type="domain" description="BHLH" evidence="6">
    <location>
        <begin position="10"/>
        <end position="62"/>
    </location>
</feature>
<dbReference type="Pfam" id="PF00010">
    <property type="entry name" value="HLH"/>
    <property type="match status" value="1"/>
</dbReference>
<dbReference type="Gene3D" id="4.10.280.10">
    <property type="entry name" value="Helix-loop-helix DNA-binding domain"/>
    <property type="match status" value="1"/>
</dbReference>
<reference evidence="7 8" key="1">
    <citation type="journal article" date="2024" name="G3 (Bethesda)">
        <title>Genome assembly of Hibiscus sabdariffa L. provides insights into metabolisms of medicinal natural products.</title>
        <authorList>
            <person name="Kim T."/>
        </authorList>
    </citation>
    <scope>NUCLEOTIDE SEQUENCE [LARGE SCALE GENOMIC DNA]</scope>
    <source>
        <strain evidence="7">TK-2024</strain>
        <tissue evidence="7">Old leaves</tissue>
    </source>
</reference>
<keyword evidence="4" id="KW-0539">Nucleus</keyword>
<dbReference type="InterPro" id="IPR036638">
    <property type="entry name" value="HLH_DNA-bd_sf"/>
</dbReference>
<feature type="region of interest" description="Disordered" evidence="5">
    <location>
        <begin position="1"/>
        <end position="20"/>
    </location>
</feature>
<evidence type="ECO:0000313" key="8">
    <source>
        <dbReference type="Proteomes" id="UP001472677"/>
    </source>
</evidence>
<dbReference type="SUPFAM" id="SSF47459">
    <property type="entry name" value="HLH, helix-loop-helix DNA-binding domain"/>
    <property type="match status" value="1"/>
</dbReference>
<dbReference type="Proteomes" id="UP001472677">
    <property type="component" value="Unassembled WGS sequence"/>
</dbReference>
<dbReference type="EMBL" id="JBBPBM010000039">
    <property type="protein sequence ID" value="KAK8525978.1"/>
    <property type="molecule type" value="Genomic_DNA"/>
</dbReference>
<protein>
    <recommendedName>
        <fullName evidence="6">BHLH domain-containing protein</fullName>
    </recommendedName>
</protein>
<sequence>MNNNSSGGQSSKPDRKTIEKQRRTNMKALCSKLASIIPRHMFKETVTQQGLLDLAAAYIKHLTERMERLKKMKEEAMKSIEPSGSIMETATAPVCLSSPVFELRDFGSAIELVLITGLNRNFMLYQVISILEQEGAEVAKLARVGVETTRVCQRLQELI</sequence>
<evidence type="ECO:0000256" key="1">
    <source>
        <dbReference type="ARBA" id="ARBA00004123"/>
    </source>
</evidence>
<evidence type="ECO:0000256" key="5">
    <source>
        <dbReference type="SAM" id="MobiDB-lite"/>
    </source>
</evidence>
<dbReference type="PANTHER" id="PTHR13935">
    <property type="entry name" value="ACHAETE-SCUTE TRANSCRIPTION FACTOR-RELATED"/>
    <property type="match status" value="1"/>
</dbReference>
<evidence type="ECO:0000256" key="2">
    <source>
        <dbReference type="ARBA" id="ARBA00023015"/>
    </source>
</evidence>
<dbReference type="InterPro" id="IPR015660">
    <property type="entry name" value="MASH1/Ascl1a-like"/>
</dbReference>
<dbReference type="PROSITE" id="PS50888">
    <property type="entry name" value="BHLH"/>
    <property type="match status" value="1"/>
</dbReference>
<dbReference type="SMART" id="SM00353">
    <property type="entry name" value="HLH"/>
    <property type="match status" value="1"/>
</dbReference>